<feature type="transmembrane region" description="Helical" evidence="1">
    <location>
        <begin position="127"/>
        <end position="143"/>
    </location>
</feature>
<feature type="transmembrane region" description="Helical" evidence="1">
    <location>
        <begin position="187"/>
        <end position="203"/>
    </location>
</feature>
<keyword evidence="3" id="KW-0378">Hydrolase</keyword>
<dbReference type="GO" id="GO:0006508">
    <property type="term" value="P:proteolysis"/>
    <property type="evidence" value="ECO:0007669"/>
    <property type="project" value="UniProtKB-KW"/>
</dbReference>
<name>A0A238WC33_HALVU</name>
<feature type="transmembrane region" description="Helical" evidence="1">
    <location>
        <begin position="48"/>
        <end position="69"/>
    </location>
</feature>
<dbReference type="Proteomes" id="UP000198397">
    <property type="component" value="Unassembled WGS sequence"/>
</dbReference>
<proteinExistence type="predicted"/>
<sequence>MATLDSASFTTQQLRRGLILLGAVVLMRAVLVGTFWDQPDPAADPFGFGLLVLVAFLVGSAGIVYFGFTRWVGVDLKGWWIDPDELRGDLLWGLVGIVVVFILFGVFALVMMFGLGMEPPEQVPPSAVGFALILVFGFAVRAFQEETLFRGFLQTAFENRFGPWQANVLQAFVFAIAHIGYIPLSEWPMYVLIFVFGVVFGWLRMRRGRLLAPAIAHGFGA</sequence>
<dbReference type="RefSeq" id="WP_089384552.1">
    <property type="nucleotide sequence ID" value="NZ_FZNQ01000007.1"/>
</dbReference>
<evidence type="ECO:0000256" key="1">
    <source>
        <dbReference type="SAM" id="Phobius"/>
    </source>
</evidence>
<evidence type="ECO:0000313" key="4">
    <source>
        <dbReference type="Proteomes" id="UP000198397"/>
    </source>
</evidence>
<evidence type="ECO:0000313" key="3">
    <source>
        <dbReference type="EMBL" id="SNR44048.1"/>
    </source>
</evidence>
<dbReference type="AlphaFoldDB" id="A0A238WC33"/>
<dbReference type="EMBL" id="FZNQ01000007">
    <property type="protein sequence ID" value="SNR44048.1"/>
    <property type="molecule type" value="Genomic_DNA"/>
</dbReference>
<keyword evidence="3" id="KW-0645">Protease</keyword>
<feature type="transmembrane region" description="Helical" evidence="1">
    <location>
        <begin position="164"/>
        <end position="181"/>
    </location>
</feature>
<feature type="domain" description="CAAX prenyl protease 2/Lysostaphin resistance protein A-like" evidence="2">
    <location>
        <begin position="129"/>
        <end position="219"/>
    </location>
</feature>
<reference evidence="3 4" key="1">
    <citation type="submission" date="2017-06" db="EMBL/GenBank/DDBJ databases">
        <authorList>
            <person name="Kim H.J."/>
            <person name="Triplett B.A."/>
        </authorList>
    </citation>
    <scope>NUCLEOTIDE SEQUENCE [LARGE SCALE GENOMIC DNA]</scope>
    <source>
        <strain evidence="3 4">DSM 8800</strain>
    </source>
</reference>
<dbReference type="GO" id="GO:0080120">
    <property type="term" value="P:CAAX-box protein maturation"/>
    <property type="evidence" value="ECO:0007669"/>
    <property type="project" value="UniProtKB-ARBA"/>
</dbReference>
<keyword evidence="1" id="KW-0812">Transmembrane</keyword>
<feature type="transmembrane region" description="Helical" evidence="1">
    <location>
        <begin position="18"/>
        <end position="36"/>
    </location>
</feature>
<dbReference type="InterPro" id="IPR003675">
    <property type="entry name" value="Rce1/LyrA-like_dom"/>
</dbReference>
<keyword evidence="1" id="KW-1133">Transmembrane helix</keyword>
<keyword evidence="4" id="KW-1185">Reference proteome</keyword>
<feature type="transmembrane region" description="Helical" evidence="1">
    <location>
        <begin position="90"/>
        <end position="115"/>
    </location>
</feature>
<dbReference type="Pfam" id="PF02517">
    <property type="entry name" value="Rce1-like"/>
    <property type="match status" value="1"/>
</dbReference>
<gene>
    <name evidence="3" type="ORF">SAMN06264855_1074</name>
</gene>
<organism evidence="3 4">
    <name type="scientific">Halorubrum vacuolatum</name>
    <name type="common">Natronobacterium vacuolatum</name>
    <dbReference type="NCBI Taxonomy" id="63740"/>
    <lineage>
        <taxon>Archaea</taxon>
        <taxon>Methanobacteriati</taxon>
        <taxon>Methanobacteriota</taxon>
        <taxon>Stenosarchaea group</taxon>
        <taxon>Halobacteria</taxon>
        <taxon>Halobacteriales</taxon>
        <taxon>Haloferacaceae</taxon>
        <taxon>Halorubrum</taxon>
    </lineage>
</organism>
<keyword evidence="1" id="KW-0472">Membrane</keyword>
<protein>
    <submittedName>
        <fullName evidence="3">Membrane protease YdiL, CAAX protease family</fullName>
    </submittedName>
</protein>
<accession>A0A238WC33</accession>
<dbReference type="GO" id="GO:0004175">
    <property type="term" value="F:endopeptidase activity"/>
    <property type="evidence" value="ECO:0007669"/>
    <property type="project" value="UniProtKB-ARBA"/>
</dbReference>
<dbReference type="OrthoDB" id="342989at2157"/>
<evidence type="ECO:0000259" key="2">
    <source>
        <dbReference type="Pfam" id="PF02517"/>
    </source>
</evidence>